<proteinExistence type="predicted"/>
<feature type="compositionally biased region" description="Acidic residues" evidence="1">
    <location>
        <begin position="161"/>
        <end position="172"/>
    </location>
</feature>
<keyword evidence="4" id="KW-1185">Reference proteome</keyword>
<dbReference type="Proteomes" id="UP001642484">
    <property type="component" value="Unassembled WGS sequence"/>
</dbReference>
<dbReference type="InterPro" id="IPR035979">
    <property type="entry name" value="RBD_domain_sf"/>
</dbReference>
<dbReference type="SUPFAM" id="SSF54928">
    <property type="entry name" value="RNA-binding domain, RBD"/>
    <property type="match status" value="1"/>
</dbReference>
<comment type="caution">
    <text evidence="3">The sequence shown here is derived from an EMBL/GenBank/DDBJ whole genome shotgun (WGS) entry which is preliminary data.</text>
</comment>
<protein>
    <recommendedName>
        <fullName evidence="2">Mei2-like C-terminal RNA recognition motif domain-containing protein</fullName>
    </recommendedName>
</protein>
<dbReference type="EMBL" id="CAXAMN010007413">
    <property type="protein sequence ID" value="CAK9021462.1"/>
    <property type="molecule type" value="Genomic_DNA"/>
</dbReference>
<dbReference type="InterPro" id="IPR007201">
    <property type="entry name" value="Mei2-like_Rrm_C"/>
</dbReference>
<accession>A0ABP0K3X8</accession>
<feature type="domain" description="Mei2-like C-terminal RNA recognition motif" evidence="2">
    <location>
        <begin position="459"/>
        <end position="552"/>
    </location>
</feature>
<evidence type="ECO:0000313" key="4">
    <source>
        <dbReference type="Proteomes" id="UP001642484"/>
    </source>
</evidence>
<organism evidence="3 4">
    <name type="scientific">Durusdinium trenchii</name>
    <dbReference type="NCBI Taxonomy" id="1381693"/>
    <lineage>
        <taxon>Eukaryota</taxon>
        <taxon>Sar</taxon>
        <taxon>Alveolata</taxon>
        <taxon>Dinophyceae</taxon>
        <taxon>Suessiales</taxon>
        <taxon>Symbiodiniaceae</taxon>
        <taxon>Durusdinium</taxon>
    </lineage>
</organism>
<feature type="compositionally biased region" description="Pro residues" evidence="1">
    <location>
        <begin position="268"/>
        <end position="280"/>
    </location>
</feature>
<sequence>MFLACHLQHLPQNGWNGRLPQWGGNGACSVDMYHPQQQQPCHGSCVGPAYQEAQPTMHVASYPMDNAQHAFQQLQGFQGCGMMGESVPMSESNLSFGQRSWQGEGTNWCDPSLAHLTPKGQAELGPSQPTSWKELKCEEVDEDFERDVTHAVAMFLQGNDMDMDSEEDGELDDLAKSQTPTRAPGPVNTPPGDEELEKVNRDPQLLSQICQFAKRLQQLGHPDSHMPPEMPEETGSMEPQLPENLHYLHASVLKLFDHVTSSQESPAPSFPMPGAQPVPAPQNALPKPSLQLEHLVCNPSGRRSPVGPELQRGQCIGALLKMKPLPKGVTASQLAILQLRVTEVIKNLVHSRVPATLGNITECLRGAGVGEPACKALLNLCHIFSSTFCLWVPEEGDVSIVLLEEPLPPLPEKIIQRLHMSVARRLKHKLNMMNLACMREAADPSSRQWAEELARDGVTTLMIKNLPTSLHQPEVMYEIDNTGFGGNYDFFYMPGNFTGGHHKSLGYAFLNLKDIQSMKDFVTVWHNTTRLGAKEYPLKLCAAHVQGRDANAKSFGPKTERIRNPSFRPVIFGPSSEKSEEMS</sequence>
<feature type="region of interest" description="Disordered" evidence="1">
    <location>
        <begin position="262"/>
        <end position="285"/>
    </location>
</feature>
<name>A0ABP0K3X8_9DINO</name>
<reference evidence="3 4" key="1">
    <citation type="submission" date="2024-02" db="EMBL/GenBank/DDBJ databases">
        <authorList>
            <person name="Chen Y."/>
            <person name="Shah S."/>
            <person name="Dougan E. K."/>
            <person name="Thang M."/>
            <person name="Chan C."/>
        </authorList>
    </citation>
    <scope>NUCLEOTIDE SEQUENCE [LARGE SCALE GENOMIC DNA]</scope>
</reference>
<evidence type="ECO:0000313" key="3">
    <source>
        <dbReference type="EMBL" id="CAK9021462.1"/>
    </source>
</evidence>
<feature type="region of interest" description="Disordered" evidence="1">
    <location>
        <begin position="161"/>
        <end position="195"/>
    </location>
</feature>
<evidence type="ECO:0000259" key="2">
    <source>
        <dbReference type="Pfam" id="PF04059"/>
    </source>
</evidence>
<gene>
    <name evidence="3" type="ORF">CCMP2556_LOCUS14452</name>
</gene>
<evidence type="ECO:0000256" key="1">
    <source>
        <dbReference type="SAM" id="MobiDB-lite"/>
    </source>
</evidence>
<dbReference type="Pfam" id="PF04059">
    <property type="entry name" value="RRM_2"/>
    <property type="match status" value="1"/>
</dbReference>